<dbReference type="InterPro" id="IPR003323">
    <property type="entry name" value="OTU_dom"/>
</dbReference>
<dbReference type="Gene3D" id="3.90.70.80">
    <property type="match status" value="1"/>
</dbReference>
<protein>
    <recommendedName>
        <fullName evidence="5">OTU domain-containing protein</fullName>
    </recommendedName>
</protein>
<gene>
    <name evidence="6" type="ORF">N1851_027395</name>
</gene>
<feature type="domain" description="OTU" evidence="5">
    <location>
        <begin position="483"/>
        <end position="606"/>
    </location>
</feature>
<keyword evidence="7" id="KW-1185">Reference proteome</keyword>
<dbReference type="InterPro" id="IPR038765">
    <property type="entry name" value="Papain-like_cys_pep_sf"/>
</dbReference>
<proteinExistence type="predicted"/>
<dbReference type="GO" id="GO:0006508">
    <property type="term" value="P:proteolysis"/>
    <property type="evidence" value="ECO:0007669"/>
    <property type="project" value="UniProtKB-KW"/>
</dbReference>
<name>A0AA47MA91_MERPO</name>
<dbReference type="Proteomes" id="UP001174136">
    <property type="component" value="Unassembled WGS sequence"/>
</dbReference>
<dbReference type="EMBL" id="JAOPHQ010005150">
    <property type="protein sequence ID" value="KAK0136497.1"/>
    <property type="molecule type" value="Genomic_DNA"/>
</dbReference>
<dbReference type="SUPFAM" id="SSF54001">
    <property type="entry name" value="Cysteine proteinases"/>
    <property type="match status" value="2"/>
</dbReference>
<evidence type="ECO:0000256" key="1">
    <source>
        <dbReference type="ARBA" id="ARBA00022670"/>
    </source>
</evidence>
<evidence type="ECO:0000256" key="3">
    <source>
        <dbReference type="ARBA" id="ARBA00022807"/>
    </source>
</evidence>
<dbReference type="PANTHER" id="PTHR40552">
    <property type="entry name" value="AT05186P-RELATED"/>
    <property type="match status" value="1"/>
</dbReference>
<keyword evidence="3" id="KW-0788">Thiol protease</keyword>
<keyword evidence="3" id="KW-0378">Hydrolase</keyword>
<dbReference type="AlphaFoldDB" id="A0AA47MA91"/>
<organism evidence="6 7">
    <name type="scientific">Merluccius polli</name>
    <name type="common">Benguela hake</name>
    <name type="synonym">Merluccius cadenati</name>
    <dbReference type="NCBI Taxonomy" id="89951"/>
    <lineage>
        <taxon>Eukaryota</taxon>
        <taxon>Metazoa</taxon>
        <taxon>Chordata</taxon>
        <taxon>Craniata</taxon>
        <taxon>Vertebrata</taxon>
        <taxon>Euteleostomi</taxon>
        <taxon>Actinopterygii</taxon>
        <taxon>Neopterygii</taxon>
        <taxon>Teleostei</taxon>
        <taxon>Neoteleostei</taxon>
        <taxon>Acanthomorphata</taxon>
        <taxon>Zeiogadaria</taxon>
        <taxon>Gadariae</taxon>
        <taxon>Gadiformes</taxon>
        <taxon>Gadoidei</taxon>
        <taxon>Merlucciidae</taxon>
        <taxon>Merluccius</taxon>
    </lineage>
</organism>
<keyword evidence="1" id="KW-0645">Protease</keyword>
<dbReference type="CDD" id="cd22755">
    <property type="entry name" value="OTU_CeDUB-like"/>
    <property type="match status" value="1"/>
</dbReference>
<evidence type="ECO:0000313" key="7">
    <source>
        <dbReference type="Proteomes" id="UP001174136"/>
    </source>
</evidence>
<feature type="region of interest" description="Disordered" evidence="4">
    <location>
        <begin position="288"/>
        <end position="307"/>
    </location>
</feature>
<dbReference type="Gene3D" id="3.90.70.120">
    <property type="match status" value="1"/>
</dbReference>
<comment type="caution">
    <text evidence="6">The sequence shown here is derived from an EMBL/GenBank/DDBJ whole genome shotgun (WGS) entry which is preliminary data.</text>
</comment>
<dbReference type="PROSITE" id="PS50802">
    <property type="entry name" value="OTU"/>
    <property type="match status" value="1"/>
</dbReference>
<accession>A0AA47MA91</accession>
<keyword evidence="2" id="KW-0833">Ubl conjugation pathway</keyword>
<evidence type="ECO:0000313" key="6">
    <source>
        <dbReference type="EMBL" id="KAK0136497.1"/>
    </source>
</evidence>
<reference evidence="6" key="1">
    <citation type="journal article" date="2023" name="Front. Mar. Sci.">
        <title>A new Merluccius polli reference genome to investigate the effects of global change in West African waters.</title>
        <authorList>
            <person name="Mateo J.L."/>
            <person name="Blanco-Fernandez C."/>
            <person name="Garcia-Vazquez E."/>
            <person name="Machado-Schiaffino G."/>
        </authorList>
    </citation>
    <scope>NUCLEOTIDE SEQUENCE</scope>
    <source>
        <strain evidence="6">C29</strain>
        <tissue evidence="6">Fin</tissue>
    </source>
</reference>
<sequence>MGSFHQGHSRFGNVRNKQCGAISLTAVLKSKTKNVWTWDTGDLDDVLIKGTGLYRSMSAQGRIQDSVARRGYIAVSELPKQQRMWNCNFAINFAESYTGFVNVDDYDHALHDVAMAVLAVVLHQKAWMPFDEALQRALFGNHACLLTVCASTCAIVNEGGRFAFVDSHASTKVNQQGERASCVAYVSSVQYLVSFVYDYARSFHMRTPSFEVTGVKVVRDGSTGTRAQMTEPSSSYVTTTNTTNSRPLYSEVVKGEQKVCKRQFALGEMTNVPTAARNVCTTTASSIKTRSRMTEPSSSHVTTTNTTNSRPLYSEVVKGEQKVCKQQFALGEMTNVPTAARNVCTTTASSIKTRSRMTEPSSSHVILTNTTHSRPLYSQVVKGEGKFGKQQSSVGGPTKVARNVNIVNNKTASSVNVNADPNVNRCLDATDDVIVSNVTIAKQPFKPLTRQDRDDLCKKLGLSNENADKDQMIAAVDDMGCPCKIKSIKPDGNCFYHMSVMTEEKHLKIRRAVVRHLQNSGKFDKYLRNEYTSVQDYVTKSRIYYCGSWATEIDIFAAADLLQTTIFTLNDGKWNMHKPTTLSQSCLENCIYLNHTGNHYEVVTCVKPTDERRSCAGICRPMKSDDKLRSQLKRKLICESENVHAKKERLRYHSNIDYKKRKLQTLKDKYKDVCIKQGKCESSRKHFENQYRSNPQFQKYKLAYFQNKYRTNAKYQKLKRDGSKRRYGNNLSVQTQVREYSKGKYNTNKTFQSDVRDYSKDKYKTNTKFQTLVGSYSKHKYKTNTKFQTLVRSYSKDKYKINSKFQTLVRSYSKDKYKTNTKFQTLVRSYSKDKYKTNTKFQTLVRSYSKDKYKTNTKFQTLVRSYSKDKYKTNTKFQTLVRSYSKDKYKTNTKFQTLVRSYSKDKYKTNMQFQTLVRDYSRLKYKNISFQNKIKKDNKTKYRNNKNIRVNKIKQGRESYAKWQKKQEDVNCAIAHFREEVSCGPEYVCSVCHRLLFRKQVVECKTVL</sequence>
<evidence type="ECO:0000256" key="4">
    <source>
        <dbReference type="SAM" id="MobiDB-lite"/>
    </source>
</evidence>
<evidence type="ECO:0000256" key="2">
    <source>
        <dbReference type="ARBA" id="ARBA00022786"/>
    </source>
</evidence>
<dbReference type="GO" id="GO:0008234">
    <property type="term" value="F:cysteine-type peptidase activity"/>
    <property type="evidence" value="ECO:0007669"/>
    <property type="project" value="UniProtKB-KW"/>
</dbReference>
<feature type="compositionally biased region" description="Polar residues" evidence="4">
    <location>
        <begin position="288"/>
        <end position="301"/>
    </location>
</feature>
<evidence type="ECO:0000259" key="5">
    <source>
        <dbReference type="PROSITE" id="PS50802"/>
    </source>
</evidence>
<dbReference type="PANTHER" id="PTHR40552:SF6">
    <property type="entry name" value="FI09606P-RELATED"/>
    <property type="match status" value="1"/>
</dbReference>